<dbReference type="InterPro" id="IPR037391">
    <property type="entry name" value="PMF1-bd"/>
</dbReference>
<dbReference type="PANTHER" id="PTHR18881">
    <property type="entry name" value="POLYAMINE-MODULATED FACTOR 1-BINDING PROTEIN 1-RELATED"/>
    <property type="match status" value="1"/>
</dbReference>
<dbReference type="GO" id="GO:0007283">
    <property type="term" value="P:spermatogenesis"/>
    <property type="evidence" value="ECO:0007669"/>
    <property type="project" value="TreeGrafter"/>
</dbReference>
<dbReference type="AlphaFoldDB" id="A0AAV4JIR9"/>
<keyword evidence="3" id="KW-1185">Reference proteome</keyword>
<dbReference type="PANTHER" id="PTHR18881:SF2">
    <property type="entry name" value="POLYAMINE-MODULATED FACTOR 1-BINDING PROTEIN 1"/>
    <property type="match status" value="1"/>
</dbReference>
<evidence type="ECO:0000256" key="1">
    <source>
        <dbReference type="SAM" id="Coils"/>
    </source>
</evidence>
<proteinExistence type="predicted"/>
<feature type="coiled-coil region" evidence="1">
    <location>
        <begin position="4"/>
        <end position="73"/>
    </location>
</feature>
<sequence length="75" mass="8761">MAELKSVKERAANYEEEIGEQKSMLDRTRKDLVTSKEECHAAVQEGLAYKQQMHKLELELHGAREQEKMLSDQVW</sequence>
<gene>
    <name evidence="2" type="ORF">ElyMa_006947800</name>
</gene>
<accession>A0AAV4JIR9</accession>
<keyword evidence="1" id="KW-0175">Coiled coil</keyword>
<protein>
    <submittedName>
        <fullName evidence="2">Golgin subfamily B member 1-like</fullName>
    </submittedName>
</protein>
<reference evidence="2 3" key="1">
    <citation type="journal article" date="2021" name="Elife">
        <title>Chloroplast acquisition without the gene transfer in kleptoplastic sea slugs, Plakobranchus ocellatus.</title>
        <authorList>
            <person name="Maeda T."/>
            <person name="Takahashi S."/>
            <person name="Yoshida T."/>
            <person name="Shimamura S."/>
            <person name="Takaki Y."/>
            <person name="Nagai Y."/>
            <person name="Toyoda A."/>
            <person name="Suzuki Y."/>
            <person name="Arimoto A."/>
            <person name="Ishii H."/>
            <person name="Satoh N."/>
            <person name="Nishiyama T."/>
            <person name="Hasebe M."/>
            <person name="Maruyama T."/>
            <person name="Minagawa J."/>
            <person name="Obokata J."/>
            <person name="Shigenobu S."/>
        </authorList>
    </citation>
    <scope>NUCLEOTIDE SEQUENCE [LARGE SCALE GENOMIC DNA]</scope>
</reference>
<dbReference type="Proteomes" id="UP000762676">
    <property type="component" value="Unassembled WGS sequence"/>
</dbReference>
<evidence type="ECO:0000313" key="3">
    <source>
        <dbReference type="Proteomes" id="UP000762676"/>
    </source>
</evidence>
<comment type="caution">
    <text evidence="2">The sequence shown here is derived from an EMBL/GenBank/DDBJ whole genome shotgun (WGS) entry which is preliminary data.</text>
</comment>
<organism evidence="2 3">
    <name type="scientific">Elysia marginata</name>
    <dbReference type="NCBI Taxonomy" id="1093978"/>
    <lineage>
        <taxon>Eukaryota</taxon>
        <taxon>Metazoa</taxon>
        <taxon>Spiralia</taxon>
        <taxon>Lophotrochozoa</taxon>
        <taxon>Mollusca</taxon>
        <taxon>Gastropoda</taxon>
        <taxon>Heterobranchia</taxon>
        <taxon>Euthyneura</taxon>
        <taxon>Panpulmonata</taxon>
        <taxon>Sacoglossa</taxon>
        <taxon>Placobranchoidea</taxon>
        <taxon>Plakobranchidae</taxon>
        <taxon>Elysia</taxon>
    </lineage>
</organism>
<evidence type="ECO:0000313" key="2">
    <source>
        <dbReference type="EMBL" id="GFS22305.1"/>
    </source>
</evidence>
<name>A0AAV4JIR9_9GAST</name>
<dbReference type="EMBL" id="BMAT01013891">
    <property type="protein sequence ID" value="GFS22305.1"/>
    <property type="molecule type" value="Genomic_DNA"/>
</dbReference>